<evidence type="ECO:0000256" key="8">
    <source>
        <dbReference type="ARBA" id="ARBA00022989"/>
    </source>
</evidence>
<evidence type="ECO:0000256" key="7">
    <source>
        <dbReference type="ARBA" id="ARBA00022833"/>
    </source>
</evidence>
<keyword evidence="6 11" id="KW-0378">Hydrolase</keyword>
<evidence type="ECO:0000256" key="1">
    <source>
        <dbReference type="ARBA" id="ARBA00001947"/>
    </source>
</evidence>
<dbReference type="GO" id="GO:0004222">
    <property type="term" value="F:metalloendopeptidase activity"/>
    <property type="evidence" value="ECO:0007669"/>
    <property type="project" value="InterPro"/>
</dbReference>
<keyword evidence="10 11" id="KW-0472">Membrane</keyword>
<dbReference type="GO" id="GO:0046872">
    <property type="term" value="F:metal ion binding"/>
    <property type="evidence" value="ECO:0007669"/>
    <property type="project" value="UniProtKB-KW"/>
</dbReference>
<dbReference type="STRING" id="1123034.GCA_000685805_01140"/>
<proteinExistence type="inferred from homology"/>
<evidence type="ECO:0000256" key="9">
    <source>
        <dbReference type="ARBA" id="ARBA00023049"/>
    </source>
</evidence>
<dbReference type="Pfam" id="PF17820">
    <property type="entry name" value="PDZ_6"/>
    <property type="match status" value="1"/>
</dbReference>
<keyword evidence="8 11" id="KW-1133">Transmembrane helix</keyword>
<protein>
    <recommendedName>
        <fullName evidence="11">Zinc metalloprotease</fullName>
        <ecNumber evidence="11">3.4.24.-</ecNumber>
    </recommendedName>
</protein>
<keyword evidence="5 11" id="KW-0812">Transmembrane</keyword>
<name>A0A379LKA4_9GAMM</name>
<evidence type="ECO:0000313" key="13">
    <source>
        <dbReference type="EMBL" id="SUD90204.1"/>
    </source>
</evidence>
<accession>A0A379LKA4</accession>
<keyword evidence="7 11" id="KW-0862">Zinc</keyword>
<feature type="transmembrane region" description="Helical" evidence="11">
    <location>
        <begin position="422"/>
        <end position="443"/>
    </location>
</feature>
<dbReference type="PROSITE" id="PS50106">
    <property type="entry name" value="PDZ"/>
    <property type="match status" value="1"/>
</dbReference>
<dbReference type="PANTHER" id="PTHR42837">
    <property type="entry name" value="REGULATOR OF SIGMA-E PROTEASE RSEP"/>
    <property type="match status" value="1"/>
</dbReference>
<comment type="cofactor">
    <cofactor evidence="1 11">
        <name>Zn(2+)</name>
        <dbReference type="ChEBI" id="CHEBI:29105"/>
    </cofactor>
</comment>
<keyword evidence="14" id="KW-1185">Reference proteome</keyword>
<dbReference type="GO" id="GO:0006508">
    <property type="term" value="P:proteolysis"/>
    <property type="evidence" value="ECO:0007669"/>
    <property type="project" value="UniProtKB-KW"/>
</dbReference>
<evidence type="ECO:0000256" key="11">
    <source>
        <dbReference type="RuleBase" id="RU362031"/>
    </source>
</evidence>
<sequence length="494" mass="53676">MSQLMALALFILAFAAILGPLIALHEWGHYIVARLCGVKVLTYSIGFGPKLASWSSKKTGTDYRISALPLGGYVKMLDEREGPVAEEEKHLAFNNQHPLKKIAIVATGPLMNFVIAIALFWVLFLVPSEQLNTRIGSILPDTPAATVNLPKGDKIVAVDGYKVQTWEEINYRLADRMGETGTVSIALQKVADSTEKVAEGTEDSANVSANVSATKKASSVYAQSTEVDVPINNFMQGTQAGKDTLTSLGILPWQPKVEPVIGQLSEEGAARRQGMQVGDKIIAINGEPVEDWLMVTRIIRDNPETLLNFTVLRKNEQGQSREVQLQIMPQGKKGPAGQKYGQIGAGIAPIDIVVPDDYKTMVSYDPMTAIGKAFAKTGQLATMTLNSMGKMITGKVGLDNLSGPITIAVISKQSFEISWEQVLANAGIISLSLAVLNLLPIPVLDGGHLLYYFIELIRGRPVSERMQIVGFNIGFLLLLGFMILAITNDFSRYF</sequence>
<dbReference type="CDD" id="cd06163">
    <property type="entry name" value="S2P-M50_PDZ_RseP-like"/>
    <property type="match status" value="2"/>
</dbReference>
<keyword evidence="4 13" id="KW-0645">Protease</keyword>
<dbReference type="EMBL" id="UGVC01000001">
    <property type="protein sequence ID" value="SUD90204.1"/>
    <property type="molecule type" value="Genomic_DNA"/>
</dbReference>
<reference evidence="13 14" key="1">
    <citation type="submission" date="2018-06" db="EMBL/GenBank/DDBJ databases">
        <authorList>
            <consortium name="Pathogen Informatics"/>
            <person name="Doyle S."/>
        </authorList>
    </citation>
    <scope>NUCLEOTIDE SEQUENCE [LARGE SCALE GENOMIC DNA]</scope>
    <source>
        <strain evidence="13 14">NCTC10526</strain>
    </source>
</reference>
<feature type="transmembrane region" description="Helical" evidence="11">
    <location>
        <begin position="102"/>
        <end position="126"/>
    </location>
</feature>
<evidence type="ECO:0000256" key="10">
    <source>
        <dbReference type="ARBA" id="ARBA00023136"/>
    </source>
</evidence>
<evidence type="ECO:0000256" key="3">
    <source>
        <dbReference type="ARBA" id="ARBA00007931"/>
    </source>
</evidence>
<dbReference type="InterPro" id="IPR004387">
    <property type="entry name" value="Pept_M50_Zn"/>
</dbReference>
<organism evidence="13 14">
    <name type="scientific">Psychrobacter phenylpyruvicus</name>
    <dbReference type="NCBI Taxonomy" id="29432"/>
    <lineage>
        <taxon>Bacteria</taxon>
        <taxon>Pseudomonadati</taxon>
        <taxon>Pseudomonadota</taxon>
        <taxon>Gammaproteobacteria</taxon>
        <taxon>Moraxellales</taxon>
        <taxon>Moraxellaceae</taxon>
        <taxon>Psychrobacter</taxon>
    </lineage>
</organism>
<evidence type="ECO:0000256" key="2">
    <source>
        <dbReference type="ARBA" id="ARBA00004141"/>
    </source>
</evidence>
<dbReference type="SMART" id="SM00228">
    <property type="entry name" value="PDZ"/>
    <property type="match status" value="2"/>
</dbReference>
<dbReference type="Gene3D" id="2.30.42.10">
    <property type="match status" value="2"/>
</dbReference>
<evidence type="ECO:0000313" key="14">
    <source>
        <dbReference type="Proteomes" id="UP000254123"/>
    </source>
</evidence>
<dbReference type="InterPro" id="IPR041489">
    <property type="entry name" value="PDZ_6"/>
</dbReference>
<dbReference type="SUPFAM" id="SSF50156">
    <property type="entry name" value="PDZ domain-like"/>
    <property type="match status" value="2"/>
</dbReference>
<evidence type="ECO:0000259" key="12">
    <source>
        <dbReference type="PROSITE" id="PS50106"/>
    </source>
</evidence>
<dbReference type="InterPro" id="IPR001478">
    <property type="entry name" value="PDZ"/>
</dbReference>
<dbReference type="AlphaFoldDB" id="A0A379LKA4"/>
<comment type="similarity">
    <text evidence="3 11">Belongs to the peptidase M50B family.</text>
</comment>
<dbReference type="NCBIfam" id="TIGR00054">
    <property type="entry name" value="RIP metalloprotease RseP"/>
    <property type="match status" value="1"/>
</dbReference>
<dbReference type="InterPro" id="IPR036034">
    <property type="entry name" value="PDZ_sf"/>
</dbReference>
<keyword evidence="11" id="KW-0479">Metal-binding</keyword>
<gene>
    <name evidence="13" type="primary">rseP</name>
    <name evidence="13" type="ORF">NCTC10526_00527</name>
</gene>
<evidence type="ECO:0000256" key="5">
    <source>
        <dbReference type="ARBA" id="ARBA00022692"/>
    </source>
</evidence>
<comment type="subcellular location">
    <subcellularLocation>
        <location evidence="2">Membrane</location>
        <topology evidence="2">Multi-pass membrane protein</topology>
    </subcellularLocation>
</comment>
<evidence type="ECO:0000256" key="4">
    <source>
        <dbReference type="ARBA" id="ARBA00022670"/>
    </source>
</evidence>
<keyword evidence="9 11" id="KW-0482">Metalloprotease</keyword>
<dbReference type="GO" id="GO:0016020">
    <property type="term" value="C:membrane"/>
    <property type="evidence" value="ECO:0007669"/>
    <property type="project" value="UniProtKB-SubCell"/>
</dbReference>
<dbReference type="Proteomes" id="UP000254123">
    <property type="component" value="Unassembled WGS sequence"/>
</dbReference>
<dbReference type="PANTHER" id="PTHR42837:SF2">
    <property type="entry name" value="MEMBRANE METALLOPROTEASE ARASP2, CHLOROPLASTIC-RELATED"/>
    <property type="match status" value="1"/>
</dbReference>
<dbReference type="EC" id="3.4.24.-" evidence="11"/>
<dbReference type="InterPro" id="IPR008915">
    <property type="entry name" value="Peptidase_M50"/>
</dbReference>
<feature type="transmembrane region" description="Helical" evidence="11">
    <location>
        <begin position="468"/>
        <end position="487"/>
    </location>
</feature>
<dbReference type="Pfam" id="PF02163">
    <property type="entry name" value="Peptidase_M50"/>
    <property type="match status" value="1"/>
</dbReference>
<feature type="domain" description="PDZ" evidence="12">
    <location>
        <begin position="260"/>
        <end position="291"/>
    </location>
</feature>
<evidence type="ECO:0000256" key="6">
    <source>
        <dbReference type="ARBA" id="ARBA00022801"/>
    </source>
</evidence>